<keyword evidence="6" id="KW-0238">DNA-binding</keyword>
<dbReference type="PANTHER" id="PTHR47642">
    <property type="entry name" value="ATP-DEPENDENT DNA HELICASE"/>
    <property type="match status" value="1"/>
</dbReference>
<evidence type="ECO:0000313" key="13">
    <source>
        <dbReference type="EMBL" id="KAG0581733.1"/>
    </source>
</evidence>
<evidence type="ECO:0000256" key="7">
    <source>
        <dbReference type="ARBA" id="ARBA00023204"/>
    </source>
</evidence>
<feature type="domain" description="DNA helicase Pif1-like 2B" evidence="12">
    <location>
        <begin position="595"/>
        <end position="624"/>
    </location>
</feature>
<evidence type="ECO:0000256" key="3">
    <source>
        <dbReference type="ARBA" id="ARBA00022801"/>
    </source>
</evidence>
<evidence type="ECO:0000256" key="6">
    <source>
        <dbReference type="ARBA" id="ARBA00023125"/>
    </source>
</evidence>
<gene>
    <name evidence="13" type="ORF">KC19_3G004400</name>
</gene>
<keyword evidence="3 9" id="KW-0378">Hydrolase</keyword>
<dbReference type="GO" id="GO:0043139">
    <property type="term" value="F:5'-3' DNA helicase activity"/>
    <property type="evidence" value="ECO:0007669"/>
    <property type="project" value="UniProtKB-EC"/>
</dbReference>
<dbReference type="InterPro" id="IPR027417">
    <property type="entry name" value="P-loop_NTPase"/>
</dbReference>
<evidence type="ECO:0000256" key="1">
    <source>
        <dbReference type="ARBA" id="ARBA00022741"/>
    </source>
</evidence>
<dbReference type="GO" id="GO:0006310">
    <property type="term" value="P:DNA recombination"/>
    <property type="evidence" value="ECO:0007669"/>
    <property type="project" value="UniProtKB-KW"/>
</dbReference>
<feature type="compositionally biased region" description="Polar residues" evidence="10">
    <location>
        <begin position="179"/>
        <end position="195"/>
    </location>
</feature>
<evidence type="ECO:0000256" key="8">
    <source>
        <dbReference type="ARBA" id="ARBA00023235"/>
    </source>
</evidence>
<dbReference type="GO" id="GO:0000723">
    <property type="term" value="P:telomere maintenance"/>
    <property type="evidence" value="ECO:0007669"/>
    <property type="project" value="InterPro"/>
</dbReference>
<proteinExistence type="inferred from homology"/>
<name>A0A8T0IGZ7_CERPU</name>
<reference evidence="13" key="1">
    <citation type="submission" date="2020-06" db="EMBL/GenBank/DDBJ databases">
        <title>WGS assembly of Ceratodon purpureus strain R40.</title>
        <authorList>
            <person name="Carey S.B."/>
            <person name="Jenkins J."/>
            <person name="Shu S."/>
            <person name="Lovell J.T."/>
            <person name="Sreedasyam A."/>
            <person name="Maumus F."/>
            <person name="Tiley G.P."/>
            <person name="Fernandez-Pozo N."/>
            <person name="Barry K."/>
            <person name="Chen C."/>
            <person name="Wang M."/>
            <person name="Lipzen A."/>
            <person name="Daum C."/>
            <person name="Saski C.A."/>
            <person name="Payton A.C."/>
            <person name="Mcbreen J.C."/>
            <person name="Conrad R.E."/>
            <person name="Kollar L.M."/>
            <person name="Olsson S."/>
            <person name="Huttunen S."/>
            <person name="Landis J.B."/>
            <person name="Wickett N.J."/>
            <person name="Johnson M.G."/>
            <person name="Rensing S.A."/>
            <person name="Grimwood J."/>
            <person name="Schmutz J."/>
            <person name="Mcdaniel S.F."/>
        </authorList>
    </citation>
    <scope>NUCLEOTIDE SEQUENCE</scope>
    <source>
        <strain evidence="13">R40</strain>
    </source>
</reference>
<comment type="catalytic activity">
    <reaction evidence="9">
        <text>ATP + H2O = ADP + phosphate + H(+)</text>
        <dbReference type="Rhea" id="RHEA:13065"/>
        <dbReference type="ChEBI" id="CHEBI:15377"/>
        <dbReference type="ChEBI" id="CHEBI:15378"/>
        <dbReference type="ChEBI" id="CHEBI:30616"/>
        <dbReference type="ChEBI" id="CHEBI:43474"/>
        <dbReference type="ChEBI" id="CHEBI:456216"/>
        <dbReference type="EC" id="5.6.2.3"/>
    </reaction>
</comment>
<feature type="compositionally biased region" description="Basic and acidic residues" evidence="10">
    <location>
        <begin position="98"/>
        <end position="107"/>
    </location>
</feature>
<keyword evidence="4 9" id="KW-0347">Helicase</keyword>
<comment type="caution">
    <text evidence="13">The sequence shown here is derived from an EMBL/GenBank/DDBJ whole genome shotgun (WGS) entry which is preliminary data.</text>
</comment>
<keyword evidence="1 9" id="KW-0547">Nucleotide-binding</keyword>
<feature type="compositionally biased region" description="Low complexity" evidence="10">
    <location>
        <begin position="110"/>
        <end position="120"/>
    </location>
</feature>
<accession>A0A8T0IGZ7</accession>
<dbReference type="EMBL" id="CM026423">
    <property type="protein sequence ID" value="KAG0581733.1"/>
    <property type="molecule type" value="Genomic_DNA"/>
</dbReference>
<evidence type="ECO:0000259" key="11">
    <source>
        <dbReference type="Pfam" id="PF05970"/>
    </source>
</evidence>
<dbReference type="EC" id="5.6.2.3" evidence="9"/>
<dbReference type="Pfam" id="PF05970">
    <property type="entry name" value="PIF1"/>
    <property type="match status" value="1"/>
</dbReference>
<evidence type="ECO:0000256" key="10">
    <source>
        <dbReference type="SAM" id="MobiDB-lite"/>
    </source>
</evidence>
<dbReference type="InterPro" id="IPR010285">
    <property type="entry name" value="DNA_helicase_pif1-like_DEAD"/>
</dbReference>
<dbReference type="CDD" id="cd18809">
    <property type="entry name" value="SF1_C_RecD"/>
    <property type="match status" value="1"/>
</dbReference>
<protein>
    <recommendedName>
        <fullName evidence="9">ATP-dependent DNA helicase</fullName>
        <ecNumber evidence="9">5.6.2.3</ecNumber>
    </recommendedName>
</protein>
<dbReference type="InterPro" id="IPR051055">
    <property type="entry name" value="PIF1_helicase"/>
</dbReference>
<dbReference type="GO" id="GO:0016787">
    <property type="term" value="F:hydrolase activity"/>
    <property type="evidence" value="ECO:0007669"/>
    <property type="project" value="UniProtKB-KW"/>
</dbReference>
<keyword evidence="5 9" id="KW-0067">ATP-binding</keyword>
<comment type="cofactor">
    <cofactor evidence="9">
        <name>Mg(2+)</name>
        <dbReference type="ChEBI" id="CHEBI:18420"/>
    </cofactor>
</comment>
<feature type="domain" description="DNA helicase Pif1-like DEAD-box helicase" evidence="11">
    <location>
        <begin position="318"/>
        <end position="518"/>
    </location>
</feature>
<organism evidence="13 14">
    <name type="scientific">Ceratodon purpureus</name>
    <name type="common">Fire moss</name>
    <name type="synonym">Dicranum purpureum</name>
    <dbReference type="NCBI Taxonomy" id="3225"/>
    <lineage>
        <taxon>Eukaryota</taxon>
        <taxon>Viridiplantae</taxon>
        <taxon>Streptophyta</taxon>
        <taxon>Embryophyta</taxon>
        <taxon>Bryophyta</taxon>
        <taxon>Bryophytina</taxon>
        <taxon>Bryopsida</taxon>
        <taxon>Dicranidae</taxon>
        <taxon>Pseudoditrichales</taxon>
        <taxon>Ditrichaceae</taxon>
        <taxon>Ceratodon</taxon>
    </lineage>
</organism>
<evidence type="ECO:0000256" key="5">
    <source>
        <dbReference type="ARBA" id="ARBA00022840"/>
    </source>
</evidence>
<keyword evidence="7 9" id="KW-0234">DNA repair</keyword>
<keyword evidence="2 9" id="KW-0227">DNA damage</keyword>
<keyword evidence="9" id="KW-0233">DNA recombination</keyword>
<dbReference type="Proteomes" id="UP000822688">
    <property type="component" value="Chromosome 3"/>
</dbReference>
<dbReference type="SUPFAM" id="SSF52540">
    <property type="entry name" value="P-loop containing nucleoside triphosphate hydrolases"/>
    <property type="match status" value="2"/>
</dbReference>
<dbReference type="Pfam" id="PF21530">
    <property type="entry name" value="Pif1_2B_dom"/>
    <property type="match status" value="1"/>
</dbReference>
<keyword evidence="8" id="KW-0413">Isomerase</keyword>
<feature type="region of interest" description="Disordered" evidence="10">
    <location>
        <begin position="79"/>
        <end position="137"/>
    </location>
</feature>
<evidence type="ECO:0000259" key="12">
    <source>
        <dbReference type="Pfam" id="PF21530"/>
    </source>
</evidence>
<keyword evidence="14" id="KW-1185">Reference proteome</keyword>
<sequence length="766" mass="84612">MRDVIVLEDDEEEMVSASQVQRGLSEAQKSRMMQQKQLALARLQAKRVQQTPVPFCESGGLQRFENFASVEMRSRAVGGDLNEMAGTSAGSEWGPGPRADEWQHSRVPDQGYQQYSSSSGPFYHGSHPSSGNADGRYADGFVNRGSYSSSTCGLESWKDGSRRVVPNGNQGCWDADFDQGSQGVSRPLDSRQNSAHVPAEEVGEWRSVRKRPAPGSSFGRQISASSNQSKPPSASEYWQIFKSPKTSPDASRPVKQSPGYSPLKFRGFQEPDLQQPAGQRRDQPNMNNYTAPPERKTRIEEPGNTLPTTKEKPKPSPQQMEVLKAIAQRKSVFVTGSAGTGKSFIVEDALQILRGMYGDDKVFVTASTGLAACAVGGTTLHSFAGVGIGVNETKEQLADKVLKKREVRARWAKAKALIIDEISMIDGELFDKLEYIARRVKGRAKGPDEVWGGLQLIVTGDFFQLEPVKPSNPQKYFAFQADCWDESFDVQVELSHVFRQSDMEFVNMLNEIRRGVCSPSTLHRLRQCQGPSEGASNGIEMTRLYPHQMDVRRENDQNLRSIGGDMIVYKAKDEAHNEFGLRQLENVRAAAVQPLCVGAQVILLKNLETGVGLVNGARGVVVRFSAPDDPAAAEHQKLARFINPVGQWPIVRFACDGLERLVGPESWSVLDGDKEIAKRSQIPLMLGWALSVHKCQGMTLDRVETNLSKAFGHGMVYVALSRVKSLQGLRLIGFDPSRIKTLPVVARFYEGLNKKSEIDLDDDDFS</sequence>
<dbReference type="GO" id="GO:0005524">
    <property type="term" value="F:ATP binding"/>
    <property type="evidence" value="ECO:0007669"/>
    <property type="project" value="UniProtKB-KW"/>
</dbReference>
<evidence type="ECO:0000313" key="14">
    <source>
        <dbReference type="Proteomes" id="UP000822688"/>
    </source>
</evidence>
<dbReference type="Gene3D" id="3.40.50.300">
    <property type="entry name" value="P-loop containing nucleotide triphosphate hydrolases"/>
    <property type="match status" value="1"/>
</dbReference>
<dbReference type="CDD" id="cd18037">
    <property type="entry name" value="DEXSc_Pif1_like"/>
    <property type="match status" value="1"/>
</dbReference>
<dbReference type="AlphaFoldDB" id="A0A8T0IGZ7"/>
<comment type="similarity">
    <text evidence="9">Belongs to the helicase family.</text>
</comment>
<evidence type="ECO:0000256" key="9">
    <source>
        <dbReference type="RuleBase" id="RU363044"/>
    </source>
</evidence>
<evidence type="ECO:0000256" key="4">
    <source>
        <dbReference type="ARBA" id="ARBA00022806"/>
    </source>
</evidence>
<dbReference type="InterPro" id="IPR049163">
    <property type="entry name" value="Pif1-like_2B_dom"/>
</dbReference>
<evidence type="ECO:0000256" key="2">
    <source>
        <dbReference type="ARBA" id="ARBA00022763"/>
    </source>
</evidence>
<feature type="compositionally biased region" description="Polar residues" evidence="10">
    <location>
        <begin position="218"/>
        <end position="232"/>
    </location>
</feature>
<dbReference type="GO" id="GO:0006281">
    <property type="term" value="P:DNA repair"/>
    <property type="evidence" value="ECO:0007669"/>
    <property type="project" value="UniProtKB-KW"/>
</dbReference>
<dbReference type="PANTHER" id="PTHR47642:SF5">
    <property type="entry name" value="ATP-DEPENDENT DNA HELICASE"/>
    <property type="match status" value="1"/>
</dbReference>
<feature type="region of interest" description="Disordered" evidence="10">
    <location>
        <begin position="172"/>
        <end position="318"/>
    </location>
</feature>